<reference evidence="3" key="1">
    <citation type="journal article" date="2020" name="Stud. Mycol.">
        <title>101 Dothideomycetes genomes: A test case for predicting lifestyles and emergence of pathogens.</title>
        <authorList>
            <person name="Haridas S."/>
            <person name="Albert R."/>
            <person name="Binder M."/>
            <person name="Bloem J."/>
            <person name="LaButti K."/>
            <person name="Salamov A."/>
            <person name="Andreopoulos B."/>
            <person name="Baker S."/>
            <person name="Barry K."/>
            <person name="Bills G."/>
            <person name="Bluhm B."/>
            <person name="Cannon C."/>
            <person name="Castanera R."/>
            <person name="Culley D."/>
            <person name="Daum C."/>
            <person name="Ezra D."/>
            <person name="Gonzalez J."/>
            <person name="Henrissat B."/>
            <person name="Kuo A."/>
            <person name="Liang C."/>
            <person name="Lipzen A."/>
            <person name="Lutzoni F."/>
            <person name="Magnuson J."/>
            <person name="Mondo S."/>
            <person name="Nolan M."/>
            <person name="Ohm R."/>
            <person name="Pangilinan J."/>
            <person name="Park H.-J."/>
            <person name="Ramirez L."/>
            <person name="Alfaro M."/>
            <person name="Sun H."/>
            <person name="Tritt A."/>
            <person name="Yoshinaga Y."/>
            <person name="Zwiers L.-H."/>
            <person name="Turgeon B."/>
            <person name="Goodwin S."/>
            <person name="Spatafora J."/>
            <person name="Crous P."/>
            <person name="Grigoriev I."/>
        </authorList>
    </citation>
    <scope>NUCLEOTIDE SEQUENCE [LARGE SCALE GENOMIC DNA]</scope>
    <source>
        <strain evidence="3">CECT 20119</strain>
    </source>
</reference>
<name>A0A6A6GPB0_9PEZI</name>
<dbReference type="Proteomes" id="UP000799538">
    <property type="component" value="Unassembled WGS sequence"/>
</dbReference>
<proteinExistence type="predicted"/>
<feature type="region of interest" description="Disordered" evidence="1">
    <location>
        <begin position="43"/>
        <end position="75"/>
    </location>
</feature>
<dbReference type="AlphaFoldDB" id="A0A6A6GPB0"/>
<protein>
    <submittedName>
        <fullName evidence="2">Uncharacterized protein</fullName>
    </submittedName>
</protein>
<dbReference type="EMBL" id="ML992501">
    <property type="protein sequence ID" value="KAF2227507.1"/>
    <property type="molecule type" value="Genomic_DNA"/>
</dbReference>
<accession>A0A6A6GPB0</accession>
<evidence type="ECO:0000313" key="3">
    <source>
        <dbReference type="Proteomes" id="UP000799538"/>
    </source>
</evidence>
<keyword evidence="3" id="KW-1185">Reference proteome</keyword>
<evidence type="ECO:0000313" key="2">
    <source>
        <dbReference type="EMBL" id="KAF2227507.1"/>
    </source>
</evidence>
<feature type="compositionally biased region" description="Polar residues" evidence="1">
    <location>
        <begin position="56"/>
        <end position="75"/>
    </location>
</feature>
<organism evidence="2 3">
    <name type="scientific">Elsinoe ampelina</name>
    <dbReference type="NCBI Taxonomy" id="302913"/>
    <lineage>
        <taxon>Eukaryota</taxon>
        <taxon>Fungi</taxon>
        <taxon>Dikarya</taxon>
        <taxon>Ascomycota</taxon>
        <taxon>Pezizomycotina</taxon>
        <taxon>Dothideomycetes</taxon>
        <taxon>Dothideomycetidae</taxon>
        <taxon>Myriangiales</taxon>
        <taxon>Elsinoaceae</taxon>
        <taxon>Elsinoe</taxon>
    </lineage>
</organism>
<sequence length="75" mass="8290">MQLCSQCFIITSFIPAASMHLRGSYRFWSTPMSAHHALHLALSSGQSPASRPHQIRPTTSDSSGRPSTQRVRPRA</sequence>
<evidence type="ECO:0000256" key="1">
    <source>
        <dbReference type="SAM" id="MobiDB-lite"/>
    </source>
</evidence>
<gene>
    <name evidence="2" type="ORF">BDZ85DRAFT_254424</name>
</gene>